<evidence type="ECO:0000313" key="10">
    <source>
        <dbReference type="Proteomes" id="UP001151287"/>
    </source>
</evidence>
<feature type="transmembrane region" description="Helical" evidence="6">
    <location>
        <begin position="28"/>
        <end position="46"/>
    </location>
</feature>
<evidence type="ECO:0000256" key="3">
    <source>
        <dbReference type="ARBA" id="ARBA00023315"/>
    </source>
</evidence>
<keyword evidence="2 4" id="KW-0808">Transferase</keyword>
<reference evidence="9" key="1">
    <citation type="journal article" date="2022" name="Cell">
        <title>Repeat-based holocentromeres influence genome architecture and karyotype evolution.</title>
        <authorList>
            <person name="Hofstatter P.G."/>
            <person name="Thangavel G."/>
            <person name="Lux T."/>
            <person name="Neumann P."/>
            <person name="Vondrak T."/>
            <person name="Novak P."/>
            <person name="Zhang M."/>
            <person name="Costa L."/>
            <person name="Castellani M."/>
            <person name="Scott A."/>
            <person name="Toegelov H."/>
            <person name="Fuchs J."/>
            <person name="Mata-Sucre Y."/>
            <person name="Dias Y."/>
            <person name="Vanzela A.L.L."/>
            <person name="Huettel B."/>
            <person name="Almeida C.C.S."/>
            <person name="Simkova H."/>
            <person name="Souza G."/>
            <person name="Pedrosa-Harand A."/>
            <person name="Macas J."/>
            <person name="Mayer K.F.X."/>
            <person name="Houben A."/>
            <person name="Marques A."/>
        </authorList>
    </citation>
    <scope>NUCLEOTIDE SEQUENCE</scope>
    <source>
        <strain evidence="9">RhyBre1mFocal</strain>
    </source>
</reference>
<keyword evidence="3 4" id="KW-0012">Acyltransferase</keyword>
<protein>
    <recommendedName>
        <fullName evidence="4">3-ketoacyl-CoA synthase</fullName>
        <ecNumber evidence="4">2.3.1.-</ecNumber>
    </recommendedName>
</protein>
<evidence type="ECO:0000256" key="2">
    <source>
        <dbReference type="ARBA" id="ARBA00022679"/>
    </source>
</evidence>
<feature type="active site" evidence="5">
    <location>
        <position position="356"/>
    </location>
</feature>
<dbReference type="InterPro" id="IPR016039">
    <property type="entry name" value="Thiolase-like"/>
</dbReference>
<dbReference type="PANTHER" id="PTHR31561">
    <property type="entry name" value="3-KETOACYL-COA SYNTHASE"/>
    <property type="match status" value="1"/>
</dbReference>
<evidence type="ECO:0000259" key="7">
    <source>
        <dbReference type="Pfam" id="PF08392"/>
    </source>
</evidence>
<dbReference type="InterPro" id="IPR012392">
    <property type="entry name" value="3-ktacl-CoA_syn"/>
</dbReference>
<dbReference type="Proteomes" id="UP001151287">
    <property type="component" value="Unassembled WGS sequence"/>
</dbReference>
<sequence>MQLTNAQKLIQVILDRMMHLQFLQYDNPSVMLLLSIAAISSIIFFLRRHRRLPVLLLDYSCHLSDPERRCTLDLFEYICLRSRLFNPESCSFMTSIFRKSGLSRETYTPPYLFQPPLLLSSKHPLAIQEAEEGLFAAVSSLLNKTDVPPEKISHLIVACSMFSPTPSLTSMLVTRFGFTDSVKTYNLSGMGCSGGTTCIDLATRLLCQKPGYALVAVTESNGINWYFGNDRNMLIPNCIFRVGSAAILLSSDPALRDSAKMEILHTLRTHHGTDDSAYKAGYQMEDADGNLGIAISKDLVRVAAVGLKRHVSLLASKVLPLSEIARYAFKVGLSCMTGNKKAIASQVPDFMKAFEHVCIHAGGKAVIEAMGKSLRLGHDVMEPARMTLHRFGNTSSSLVFYELAYLEAKGRLKEGDRIWMLAFGTGFKACTIVLRVLKDSSIGSDNPWIHCVSRYPIS</sequence>
<evidence type="ECO:0000256" key="4">
    <source>
        <dbReference type="PIRNR" id="PIRNR036417"/>
    </source>
</evidence>
<dbReference type="GO" id="GO:0016020">
    <property type="term" value="C:membrane"/>
    <property type="evidence" value="ECO:0007669"/>
    <property type="project" value="InterPro"/>
</dbReference>
<feature type="domain" description="FAE" evidence="7">
    <location>
        <begin position="49"/>
        <end position="330"/>
    </location>
</feature>
<feature type="active site" evidence="5">
    <location>
        <position position="393"/>
    </location>
</feature>
<dbReference type="Gene3D" id="3.40.47.10">
    <property type="match status" value="2"/>
</dbReference>
<dbReference type="InterPro" id="IPR013601">
    <property type="entry name" value="FAE1_typ3_polyketide_synth"/>
</dbReference>
<evidence type="ECO:0000313" key="9">
    <source>
        <dbReference type="EMBL" id="KAJ1700057.1"/>
    </source>
</evidence>
<dbReference type="SUPFAM" id="SSF53901">
    <property type="entry name" value="Thiolase-like"/>
    <property type="match status" value="2"/>
</dbReference>
<comment type="caution">
    <text evidence="9">The sequence shown here is derived from an EMBL/GenBank/DDBJ whole genome shotgun (WGS) entry which is preliminary data.</text>
</comment>
<name>A0A9Q0CUN9_9POAL</name>
<feature type="active site" evidence="5">
    <location>
        <position position="192"/>
    </location>
</feature>
<dbReference type="AlphaFoldDB" id="A0A9Q0CUN9"/>
<accession>A0A9Q0CUN9</accession>
<keyword evidence="6" id="KW-0812">Transmembrane</keyword>
<proteinExistence type="inferred from homology"/>
<evidence type="ECO:0000256" key="6">
    <source>
        <dbReference type="SAM" id="Phobius"/>
    </source>
</evidence>
<dbReference type="Pfam" id="PF08392">
    <property type="entry name" value="FAE1_CUT1_RppA"/>
    <property type="match status" value="1"/>
</dbReference>
<evidence type="ECO:0000256" key="1">
    <source>
        <dbReference type="ARBA" id="ARBA00005531"/>
    </source>
</evidence>
<evidence type="ECO:0000256" key="5">
    <source>
        <dbReference type="PIRSR" id="PIRSR036417-1"/>
    </source>
</evidence>
<gene>
    <name evidence="9" type="ORF">LUZ63_008569</name>
</gene>
<feature type="active site" evidence="5">
    <location>
        <position position="389"/>
    </location>
</feature>
<comment type="similarity">
    <text evidence="1 4">Belongs to the thiolase-like superfamily. Chalcone/stilbene synthases family.</text>
</comment>
<dbReference type="OrthoDB" id="329835at2759"/>
<dbReference type="GO" id="GO:0016747">
    <property type="term" value="F:acyltransferase activity, transferring groups other than amino-acyl groups"/>
    <property type="evidence" value="ECO:0007669"/>
    <property type="project" value="InterPro"/>
</dbReference>
<dbReference type="EC" id="2.3.1.-" evidence="4"/>
<keyword evidence="10" id="KW-1185">Reference proteome</keyword>
<keyword evidence="6" id="KW-0472">Membrane</keyword>
<dbReference type="PIRSF" id="PIRSF036417">
    <property type="entry name" value="3-ktacl-CoA_syn"/>
    <property type="match status" value="1"/>
</dbReference>
<dbReference type="EMBL" id="JAMQYH010000002">
    <property type="protein sequence ID" value="KAJ1700057.1"/>
    <property type="molecule type" value="Genomic_DNA"/>
</dbReference>
<dbReference type="GO" id="GO:0006633">
    <property type="term" value="P:fatty acid biosynthetic process"/>
    <property type="evidence" value="ECO:0007669"/>
    <property type="project" value="InterPro"/>
</dbReference>
<dbReference type="CDD" id="cd00831">
    <property type="entry name" value="CHS_like"/>
    <property type="match status" value="1"/>
</dbReference>
<dbReference type="InterPro" id="IPR013747">
    <property type="entry name" value="ACP_syn_III_C"/>
</dbReference>
<organism evidence="9 10">
    <name type="scientific">Rhynchospora breviuscula</name>
    <dbReference type="NCBI Taxonomy" id="2022672"/>
    <lineage>
        <taxon>Eukaryota</taxon>
        <taxon>Viridiplantae</taxon>
        <taxon>Streptophyta</taxon>
        <taxon>Embryophyta</taxon>
        <taxon>Tracheophyta</taxon>
        <taxon>Spermatophyta</taxon>
        <taxon>Magnoliopsida</taxon>
        <taxon>Liliopsida</taxon>
        <taxon>Poales</taxon>
        <taxon>Cyperaceae</taxon>
        <taxon>Cyperoideae</taxon>
        <taxon>Rhynchosporeae</taxon>
        <taxon>Rhynchospora</taxon>
    </lineage>
</organism>
<feature type="active site" evidence="5">
    <location>
        <position position="360"/>
    </location>
</feature>
<evidence type="ECO:0000259" key="8">
    <source>
        <dbReference type="Pfam" id="PF08541"/>
    </source>
</evidence>
<feature type="active site" evidence="5">
    <location>
        <position position="270"/>
    </location>
</feature>
<dbReference type="Pfam" id="PF08541">
    <property type="entry name" value="ACP_syn_III_C"/>
    <property type="match status" value="1"/>
</dbReference>
<comment type="pathway">
    <text evidence="4">Lipid metabolism; fatty acid biosynthesis.</text>
</comment>
<keyword evidence="6" id="KW-1133">Transmembrane helix</keyword>
<feature type="domain" description="Beta-ketoacyl-[acyl-carrier-protein] synthase III C-terminal" evidence="8">
    <location>
        <begin position="355"/>
        <end position="435"/>
    </location>
</feature>